<organism evidence="3 4">
    <name type="scientific">Demequina zhanjiangensis</name>
    <dbReference type="NCBI Taxonomy" id="3051659"/>
    <lineage>
        <taxon>Bacteria</taxon>
        <taxon>Bacillati</taxon>
        <taxon>Actinomycetota</taxon>
        <taxon>Actinomycetes</taxon>
        <taxon>Micrococcales</taxon>
        <taxon>Demequinaceae</taxon>
        <taxon>Demequina</taxon>
    </lineage>
</organism>
<evidence type="ECO:0000256" key="2">
    <source>
        <dbReference type="SAM" id="Phobius"/>
    </source>
</evidence>
<keyword evidence="2" id="KW-1133">Transmembrane helix</keyword>
<accession>A0ABT8FWU4</accession>
<gene>
    <name evidence="3" type="ORF">QQX04_00020</name>
</gene>
<reference evidence="3" key="1">
    <citation type="submission" date="2023-06" db="EMBL/GenBank/DDBJ databases">
        <title>SYSU T00b26.</title>
        <authorList>
            <person name="Gao L."/>
            <person name="Fang B.-Z."/>
            <person name="Li W.-J."/>
        </authorList>
    </citation>
    <scope>NUCLEOTIDE SEQUENCE</scope>
    <source>
        <strain evidence="3">SYSU T00b26</strain>
    </source>
</reference>
<feature type="transmembrane region" description="Helical" evidence="2">
    <location>
        <begin position="44"/>
        <end position="64"/>
    </location>
</feature>
<dbReference type="RefSeq" id="WP_301124941.1">
    <property type="nucleotide sequence ID" value="NZ_JAUHPV010000001.1"/>
</dbReference>
<proteinExistence type="predicted"/>
<dbReference type="Proteomes" id="UP001172738">
    <property type="component" value="Unassembled WGS sequence"/>
</dbReference>
<feature type="transmembrane region" description="Helical" evidence="2">
    <location>
        <begin position="169"/>
        <end position="188"/>
    </location>
</feature>
<evidence type="ECO:0000313" key="3">
    <source>
        <dbReference type="EMBL" id="MDN4471374.1"/>
    </source>
</evidence>
<feature type="transmembrane region" description="Helical" evidence="2">
    <location>
        <begin position="71"/>
        <end position="93"/>
    </location>
</feature>
<feature type="region of interest" description="Disordered" evidence="1">
    <location>
        <begin position="1"/>
        <end position="20"/>
    </location>
</feature>
<evidence type="ECO:0008006" key="5">
    <source>
        <dbReference type="Google" id="ProtNLM"/>
    </source>
</evidence>
<dbReference type="EMBL" id="JAUHPV010000001">
    <property type="protein sequence ID" value="MDN4471374.1"/>
    <property type="molecule type" value="Genomic_DNA"/>
</dbReference>
<evidence type="ECO:0000313" key="4">
    <source>
        <dbReference type="Proteomes" id="UP001172738"/>
    </source>
</evidence>
<protein>
    <recommendedName>
        <fullName evidence="5">DUF4328 domain-containing protein</fullName>
    </recommendedName>
</protein>
<keyword evidence="4" id="KW-1185">Reference proteome</keyword>
<name>A0ABT8FWU4_9MICO</name>
<sequence length="207" mass="21810">MNSSENTSSDPAQGHDGAVPAQPHPELAATVLRAAGLAKAWTGAHTGAIVLSALALIASTSGLVSLGAEAIVLDALTLVTAVGGWILLCAWMIAVRDVLAARGAAVPETWKIWVPWLIPIYAWFGPFLAMRALTSHVEELRQVRARWWAGFVLSNVMWFQASLFASTALATMGLTFSAVAIVTSYLALRTLIDRTTDSLSTGPLSAG</sequence>
<feature type="transmembrane region" description="Helical" evidence="2">
    <location>
        <begin position="113"/>
        <end position="133"/>
    </location>
</feature>
<evidence type="ECO:0000256" key="1">
    <source>
        <dbReference type="SAM" id="MobiDB-lite"/>
    </source>
</evidence>
<keyword evidence="2" id="KW-0472">Membrane</keyword>
<feature type="compositionally biased region" description="Polar residues" evidence="1">
    <location>
        <begin position="1"/>
        <end position="11"/>
    </location>
</feature>
<keyword evidence="2" id="KW-0812">Transmembrane</keyword>
<feature type="transmembrane region" description="Helical" evidence="2">
    <location>
        <begin position="145"/>
        <end position="163"/>
    </location>
</feature>
<comment type="caution">
    <text evidence="3">The sequence shown here is derived from an EMBL/GenBank/DDBJ whole genome shotgun (WGS) entry which is preliminary data.</text>
</comment>